<name>A0ACB7GUN9_MANES</name>
<evidence type="ECO:0000313" key="1">
    <source>
        <dbReference type="EMBL" id="KAG8644017.1"/>
    </source>
</evidence>
<accession>A0ACB7GUN9</accession>
<protein>
    <submittedName>
        <fullName evidence="1">Uncharacterized protein</fullName>
    </submittedName>
</protein>
<dbReference type="Proteomes" id="UP000091857">
    <property type="component" value="Chromosome 11"/>
</dbReference>
<proteinExistence type="predicted"/>
<keyword evidence="2" id="KW-1185">Reference proteome</keyword>
<reference evidence="2" key="1">
    <citation type="journal article" date="2016" name="Nat. Biotechnol.">
        <title>Sequencing wild and cultivated cassava and related species reveals extensive interspecific hybridization and genetic diversity.</title>
        <authorList>
            <person name="Bredeson J.V."/>
            <person name="Lyons J.B."/>
            <person name="Prochnik S.E."/>
            <person name="Wu G.A."/>
            <person name="Ha C.M."/>
            <person name="Edsinger-Gonzales E."/>
            <person name="Grimwood J."/>
            <person name="Schmutz J."/>
            <person name="Rabbi I.Y."/>
            <person name="Egesi C."/>
            <person name="Nauluvula P."/>
            <person name="Lebot V."/>
            <person name="Ndunguru J."/>
            <person name="Mkamilo G."/>
            <person name="Bart R.S."/>
            <person name="Setter T.L."/>
            <person name="Gleadow R.M."/>
            <person name="Kulakow P."/>
            <person name="Ferguson M.E."/>
            <person name="Rounsley S."/>
            <person name="Rokhsar D.S."/>
        </authorList>
    </citation>
    <scope>NUCLEOTIDE SEQUENCE [LARGE SCALE GENOMIC DNA]</scope>
    <source>
        <strain evidence="2">cv. AM560-2</strain>
    </source>
</reference>
<dbReference type="EMBL" id="CM004397">
    <property type="protein sequence ID" value="KAG8644017.1"/>
    <property type="molecule type" value="Genomic_DNA"/>
</dbReference>
<evidence type="ECO:0000313" key="2">
    <source>
        <dbReference type="Proteomes" id="UP000091857"/>
    </source>
</evidence>
<comment type="caution">
    <text evidence="1">The sequence shown here is derived from an EMBL/GenBank/DDBJ whole genome shotgun (WGS) entry which is preliminary data.</text>
</comment>
<gene>
    <name evidence="1" type="ORF">MANES_11G090556v8</name>
</gene>
<organism evidence="1 2">
    <name type="scientific">Manihot esculenta</name>
    <name type="common">Cassava</name>
    <name type="synonym">Jatropha manihot</name>
    <dbReference type="NCBI Taxonomy" id="3983"/>
    <lineage>
        <taxon>Eukaryota</taxon>
        <taxon>Viridiplantae</taxon>
        <taxon>Streptophyta</taxon>
        <taxon>Embryophyta</taxon>
        <taxon>Tracheophyta</taxon>
        <taxon>Spermatophyta</taxon>
        <taxon>Magnoliopsida</taxon>
        <taxon>eudicotyledons</taxon>
        <taxon>Gunneridae</taxon>
        <taxon>Pentapetalae</taxon>
        <taxon>rosids</taxon>
        <taxon>fabids</taxon>
        <taxon>Malpighiales</taxon>
        <taxon>Euphorbiaceae</taxon>
        <taxon>Crotonoideae</taxon>
        <taxon>Manihoteae</taxon>
        <taxon>Manihot</taxon>
    </lineage>
</organism>
<sequence>MKHRKKKIHLKSTYLRYPAGMGTCRSRFIYREKDCNNRRRKETKEPHVERVVASASTTDLLLRVTKARMPISTVGDNHR</sequence>